<gene>
    <name evidence="2" type="ORF">CNEO2_540040</name>
    <name evidence="1" type="ORF">CNEO_10116</name>
</gene>
<dbReference type="GO" id="GO:1990238">
    <property type="term" value="F:double-stranded DNA endonuclease activity"/>
    <property type="evidence" value="ECO:0007669"/>
    <property type="project" value="TreeGrafter"/>
</dbReference>
<dbReference type="PANTHER" id="PTHR34611">
    <property type="match status" value="1"/>
</dbReference>
<sequence length="275" mass="31343">MAKYSDIKHEDLIMKKAMDVFAEEGLKFFGIDKKVKDSSSTEIVVLEAKNLHMDYTFLMEDDTYIHVEFQTTDKGKDDLRRFRAYESLLSFQTGKDVVTYVVYSNGIQNVKTILETGINEYSVKAISMFDKDGDIVIKEIEEKLNNNIEVTKQDLIALTFTPIMSGKLSKLDKIIKSIRLVKKIDNEYRYDVESMLYAFADKFLDGKDLEKVKEEISMTKLGEMLVEDGIKKGEKKKAIEIAKTAIKEGMSDVMIAKITGLTESQVSIIRESICS</sequence>
<dbReference type="Proteomes" id="UP000789738">
    <property type="component" value="Unassembled WGS sequence"/>
</dbReference>
<dbReference type="GO" id="GO:0006310">
    <property type="term" value="P:DNA recombination"/>
    <property type="evidence" value="ECO:0007669"/>
    <property type="project" value="TreeGrafter"/>
</dbReference>
<reference evidence="2" key="2">
    <citation type="submission" date="2022-10" db="EMBL/GenBank/DDBJ databases">
        <authorList>
            <person name="Aires J."/>
            <person name="Mesa V."/>
        </authorList>
    </citation>
    <scope>NUCLEOTIDE SEQUENCE</scope>
    <source>
        <strain evidence="2">Clostridium neonatale JD116</strain>
    </source>
</reference>
<evidence type="ECO:0008006" key="4">
    <source>
        <dbReference type="Google" id="ProtNLM"/>
    </source>
</evidence>
<name>A0AA86JLS7_9CLOT</name>
<dbReference type="EMBL" id="CAMTCP010000253">
    <property type="protein sequence ID" value="CAI3653866.1"/>
    <property type="molecule type" value="Genomic_DNA"/>
</dbReference>
<evidence type="ECO:0000313" key="2">
    <source>
        <dbReference type="EMBL" id="CAI3653866.1"/>
    </source>
</evidence>
<organism evidence="1 3">
    <name type="scientific">Clostridium neonatale</name>
    <dbReference type="NCBI Taxonomy" id="137838"/>
    <lineage>
        <taxon>Bacteria</taxon>
        <taxon>Bacillati</taxon>
        <taxon>Bacillota</taxon>
        <taxon>Clostridia</taxon>
        <taxon>Eubacteriales</taxon>
        <taxon>Clostridiaceae</taxon>
        <taxon>Clostridium</taxon>
    </lineage>
</organism>
<comment type="caution">
    <text evidence="1">The sequence shown here is derived from an EMBL/GenBank/DDBJ whole genome shotgun (WGS) entry which is preliminary data.</text>
</comment>
<dbReference type="Proteomes" id="UP001189143">
    <property type="component" value="Unassembled WGS sequence"/>
</dbReference>
<evidence type="ECO:0000313" key="1">
    <source>
        <dbReference type="EMBL" id="CAG9701582.1"/>
    </source>
</evidence>
<dbReference type="AlphaFoldDB" id="A0AA86JLS7"/>
<dbReference type="EMBL" id="CAKJVE010000001">
    <property type="protein sequence ID" value="CAG9701582.1"/>
    <property type="molecule type" value="Genomic_DNA"/>
</dbReference>
<proteinExistence type="predicted"/>
<dbReference type="InterPro" id="IPR051699">
    <property type="entry name" value="Rpn/YhgA-like_nuclease"/>
</dbReference>
<dbReference type="PANTHER" id="PTHR34611:SF2">
    <property type="entry name" value="INACTIVE RECOMBINATION-PROMOTING NUCLEASE-LIKE PROTEIN RPNE-RELATED"/>
    <property type="match status" value="1"/>
</dbReference>
<accession>A0AA86JLS7</accession>
<reference evidence="1" key="1">
    <citation type="submission" date="2021-10" db="EMBL/GenBank/DDBJ databases">
        <authorList>
            <person name="Mesa V."/>
        </authorList>
    </citation>
    <scope>NUCLEOTIDE SEQUENCE</scope>
    <source>
        <strain evidence="1">CC3_PB</strain>
    </source>
</reference>
<evidence type="ECO:0000313" key="3">
    <source>
        <dbReference type="Proteomes" id="UP000789738"/>
    </source>
</evidence>
<protein>
    <recommendedName>
        <fullName evidence="4">Transposase</fullName>
    </recommendedName>
</protein>